<name>A0ABW2QXW6_9NEIS</name>
<sequence length="113" mass="13127">MHFLKRLIIAIRGAHAREIHQSQYFLQISSSESTISDLRKMLIHKLNFLGFQAQQLKIFRQPEGTFCLSVLLNLSADLRQSFIQMAIGLSQHQDVRRIQWGLRSNKPRLRKAG</sequence>
<keyword evidence="2" id="KW-1185">Reference proteome</keyword>
<dbReference type="EMBL" id="JBHTBQ010000019">
    <property type="protein sequence ID" value="MFC7420492.1"/>
    <property type="molecule type" value="Genomic_DNA"/>
</dbReference>
<accession>A0ABW2QXW6</accession>
<dbReference type="RefSeq" id="WP_380188105.1">
    <property type="nucleotide sequence ID" value="NZ_JBHTBQ010000019.1"/>
</dbReference>
<proteinExistence type="predicted"/>
<comment type="caution">
    <text evidence="1">The sequence shown here is derived from an EMBL/GenBank/DDBJ whole genome shotgun (WGS) entry which is preliminary data.</text>
</comment>
<dbReference type="Proteomes" id="UP001596473">
    <property type="component" value="Unassembled WGS sequence"/>
</dbReference>
<evidence type="ECO:0000313" key="2">
    <source>
        <dbReference type="Proteomes" id="UP001596473"/>
    </source>
</evidence>
<evidence type="ECO:0000313" key="1">
    <source>
        <dbReference type="EMBL" id="MFC7420492.1"/>
    </source>
</evidence>
<organism evidence="1 2">
    <name type="scientific">Iodobacter arcticus</name>
    <dbReference type="NCBI Taxonomy" id="590593"/>
    <lineage>
        <taxon>Bacteria</taxon>
        <taxon>Pseudomonadati</taxon>
        <taxon>Pseudomonadota</taxon>
        <taxon>Betaproteobacteria</taxon>
        <taxon>Neisseriales</taxon>
        <taxon>Chitinibacteraceae</taxon>
        <taxon>Iodobacter</taxon>
    </lineage>
</organism>
<protein>
    <submittedName>
        <fullName evidence="1">Uncharacterized protein</fullName>
    </submittedName>
</protein>
<reference evidence="2" key="1">
    <citation type="journal article" date="2019" name="Int. J. Syst. Evol. Microbiol.">
        <title>The Global Catalogue of Microorganisms (GCM) 10K type strain sequencing project: providing services to taxonomists for standard genome sequencing and annotation.</title>
        <authorList>
            <consortium name="The Broad Institute Genomics Platform"/>
            <consortium name="The Broad Institute Genome Sequencing Center for Infectious Disease"/>
            <person name="Wu L."/>
            <person name="Ma J."/>
        </authorList>
    </citation>
    <scope>NUCLEOTIDE SEQUENCE [LARGE SCALE GENOMIC DNA]</scope>
    <source>
        <strain evidence="2">CCUG 62945</strain>
    </source>
</reference>
<gene>
    <name evidence="1" type="ORF">ACFQNF_11485</name>
</gene>